<name>A0A0R2B8K0_9LACO</name>
<dbReference type="RefSeq" id="WP_056958904.1">
    <property type="nucleotide sequence ID" value="NZ_AYYN01000062.1"/>
</dbReference>
<evidence type="ECO:0000313" key="3">
    <source>
        <dbReference type="EMBL" id="KRM75617.1"/>
    </source>
</evidence>
<gene>
    <name evidence="3" type="ORF">FC48_GL000033</name>
</gene>
<dbReference type="SUPFAM" id="SSF47413">
    <property type="entry name" value="lambda repressor-like DNA-binding domains"/>
    <property type="match status" value="1"/>
</dbReference>
<comment type="caution">
    <text evidence="3">The sequence shown here is derived from an EMBL/GenBank/DDBJ whole genome shotgun (WGS) entry which is preliminary data.</text>
</comment>
<evidence type="ECO:0000256" key="1">
    <source>
        <dbReference type="ARBA" id="ARBA00023125"/>
    </source>
</evidence>
<dbReference type="Proteomes" id="UP000051612">
    <property type="component" value="Unassembled WGS sequence"/>
</dbReference>
<organism evidence="3 4">
    <name type="scientific">Ligilactobacillus murinus DSM 20452 = NBRC 14221</name>
    <dbReference type="NCBI Taxonomy" id="1423772"/>
    <lineage>
        <taxon>Bacteria</taxon>
        <taxon>Bacillati</taxon>
        <taxon>Bacillota</taxon>
        <taxon>Bacilli</taxon>
        <taxon>Lactobacillales</taxon>
        <taxon>Lactobacillaceae</taxon>
        <taxon>Ligilactobacillus</taxon>
    </lineage>
</organism>
<dbReference type="PANTHER" id="PTHR46558">
    <property type="entry name" value="TRACRIPTIONAL REGULATORY PROTEIN-RELATED-RELATED"/>
    <property type="match status" value="1"/>
</dbReference>
<feature type="domain" description="HTH cro/C1-type" evidence="2">
    <location>
        <begin position="9"/>
        <end position="63"/>
    </location>
</feature>
<dbReference type="GO" id="GO:0003677">
    <property type="term" value="F:DNA binding"/>
    <property type="evidence" value="ECO:0007669"/>
    <property type="project" value="UniProtKB-KW"/>
</dbReference>
<evidence type="ECO:0000259" key="2">
    <source>
        <dbReference type="PROSITE" id="PS50943"/>
    </source>
</evidence>
<dbReference type="EMBL" id="AYYN01000062">
    <property type="protein sequence ID" value="KRM75617.1"/>
    <property type="molecule type" value="Genomic_DNA"/>
</dbReference>
<dbReference type="Gene3D" id="1.10.260.40">
    <property type="entry name" value="lambda repressor-like DNA-binding domains"/>
    <property type="match status" value="1"/>
</dbReference>
<sequence length="143" mass="16283">MKSTIPEVIITLRESHNLSQAQLAKLMGLNKNVMGRIEHGDRPLRAEEIIKLAEIFDVSTDFILGKKSIDVPKGEIFYHKHNEQIAKDLARKIKDLIDLTENEPDLNFDGLPLTTDNRKLLANALEIGLELSQRKQAEHYDNN</sequence>
<dbReference type="PATRIC" id="fig|1423772.3.peg.45"/>
<evidence type="ECO:0000313" key="4">
    <source>
        <dbReference type="Proteomes" id="UP000051612"/>
    </source>
</evidence>
<dbReference type="CDD" id="cd00093">
    <property type="entry name" value="HTH_XRE"/>
    <property type="match status" value="1"/>
</dbReference>
<proteinExistence type="predicted"/>
<dbReference type="PANTHER" id="PTHR46558:SF11">
    <property type="entry name" value="HTH-TYPE TRANSCRIPTIONAL REGULATOR XRE"/>
    <property type="match status" value="1"/>
</dbReference>
<dbReference type="SMART" id="SM00530">
    <property type="entry name" value="HTH_XRE"/>
    <property type="match status" value="1"/>
</dbReference>
<dbReference type="InterPro" id="IPR010982">
    <property type="entry name" value="Lambda_DNA-bd_dom_sf"/>
</dbReference>
<keyword evidence="1" id="KW-0238">DNA-binding</keyword>
<dbReference type="Pfam" id="PF01381">
    <property type="entry name" value="HTH_3"/>
    <property type="match status" value="1"/>
</dbReference>
<dbReference type="PROSITE" id="PS50943">
    <property type="entry name" value="HTH_CROC1"/>
    <property type="match status" value="1"/>
</dbReference>
<protein>
    <recommendedName>
        <fullName evidence="2">HTH cro/C1-type domain-containing protein</fullName>
    </recommendedName>
</protein>
<dbReference type="AlphaFoldDB" id="A0A0R2B8K0"/>
<accession>A0A0R2B8K0</accession>
<reference evidence="3 4" key="1">
    <citation type="journal article" date="2015" name="Genome Announc.">
        <title>Expanding the biotechnology potential of lactobacilli through comparative genomics of 213 strains and associated genera.</title>
        <authorList>
            <person name="Sun Z."/>
            <person name="Harris H.M."/>
            <person name="McCann A."/>
            <person name="Guo C."/>
            <person name="Argimon S."/>
            <person name="Zhang W."/>
            <person name="Yang X."/>
            <person name="Jeffery I.B."/>
            <person name="Cooney J.C."/>
            <person name="Kagawa T.F."/>
            <person name="Liu W."/>
            <person name="Song Y."/>
            <person name="Salvetti E."/>
            <person name="Wrobel A."/>
            <person name="Rasinkangas P."/>
            <person name="Parkhill J."/>
            <person name="Rea M.C."/>
            <person name="O'Sullivan O."/>
            <person name="Ritari J."/>
            <person name="Douillard F.P."/>
            <person name="Paul Ross R."/>
            <person name="Yang R."/>
            <person name="Briner A.E."/>
            <person name="Felis G.E."/>
            <person name="de Vos W.M."/>
            <person name="Barrangou R."/>
            <person name="Klaenhammer T.R."/>
            <person name="Caufield P.W."/>
            <person name="Cui Y."/>
            <person name="Zhang H."/>
            <person name="O'Toole P.W."/>
        </authorList>
    </citation>
    <scope>NUCLEOTIDE SEQUENCE [LARGE SCALE GENOMIC DNA]</scope>
    <source>
        <strain evidence="3 4">DSM 20452</strain>
    </source>
</reference>
<dbReference type="InterPro" id="IPR001387">
    <property type="entry name" value="Cro/C1-type_HTH"/>
</dbReference>